<dbReference type="Gene3D" id="1.10.10.60">
    <property type="entry name" value="Homeodomain-like"/>
    <property type="match status" value="1"/>
</dbReference>
<dbReference type="PANTHER" id="PTHR46833:SF1">
    <property type="entry name" value="TELOMERIC REPEAT-BINDING FACTOR 2"/>
    <property type="match status" value="1"/>
</dbReference>
<dbReference type="EnsemblMetazoa" id="CLYHEMT022306.3">
    <property type="protein sequence ID" value="CLYHEMP022306.3"/>
    <property type="gene ID" value="CLYHEMG022306"/>
</dbReference>
<keyword evidence="5" id="KW-1185">Reference proteome</keyword>
<feature type="compositionally biased region" description="Low complexity" evidence="1">
    <location>
        <begin position="445"/>
        <end position="456"/>
    </location>
</feature>
<feature type="compositionally biased region" description="Polar residues" evidence="1">
    <location>
        <begin position="340"/>
        <end position="374"/>
    </location>
</feature>
<accession>A0A7M6DQJ8</accession>
<dbReference type="InterPro" id="IPR009057">
    <property type="entry name" value="Homeodomain-like_sf"/>
</dbReference>
<evidence type="ECO:0000256" key="1">
    <source>
        <dbReference type="SAM" id="MobiDB-lite"/>
    </source>
</evidence>
<protein>
    <submittedName>
        <fullName evidence="4">Uncharacterized protein</fullName>
    </submittedName>
</protein>
<feature type="domain" description="HTH myb-type" evidence="3">
    <location>
        <begin position="576"/>
        <end position="634"/>
    </location>
</feature>
<dbReference type="InterPro" id="IPR017930">
    <property type="entry name" value="Myb_dom"/>
</dbReference>
<dbReference type="Pfam" id="PF00249">
    <property type="entry name" value="Myb_DNA-binding"/>
    <property type="match status" value="1"/>
</dbReference>
<name>A0A7M6DQJ8_9CNID</name>
<feature type="region of interest" description="Disordered" evidence="1">
    <location>
        <begin position="258"/>
        <end position="300"/>
    </location>
</feature>
<dbReference type="Proteomes" id="UP000594262">
    <property type="component" value="Unplaced"/>
</dbReference>
<dbReference type="PROSITE" id="PS51294">
    <property type="entry name" value="HTH_MYB"/>
    <property type="match status" value="1"/>
</dbReference>
<feature type="region of interest" description="Disordered" evidence="1">
    <location>
        <begin position="543"/>
        <end position="571"/>
    </location>
</feature>
<dbReference type="GO" id="GO:0042162">
    <property type="term" value="F:telomeric DNA binding"/>
    <property type="evidence" value="ECO:0007669"/>
    <property type="project" value="InterPro"/>
</dbReference>
<evidence type="ECO:0000259" key="2">
    <source>
        <dbReference type="PROSITE" id="PS50090"/>
    </source>
</evidence>
<dbReference type="PANTHER" id="PTHR46833">
    <property type="entry name" value="TELOMERIC REPEAT-BINDING FACTOR 2 TERF2"/>
    <property type="match status" value="1"/>
</dbReference>
<evidence type="ECO:0000313" key="5">
    <source>
        <dbReference type="Proteomes" id="UP000594262"/>
    </source>
</evidence>
<feature type="domain" description="Myb-like" evidence="2">
    <location>
        <begin position="576"/>
        <end position="630"/>
    </location>
</feature>
<dbReference type="PROSITE" id="PS50090">
    <property type="entry name" value="MYB_LIKE"/>
    <property type="match status" value="1"/>
</dbReference>
<feature type="region of interest" description="Disordered" evidence="1">
    <location>
        <begin position="166"/>
        <end position="191"/>
    </location>
</feature>
<reference evidence="4" key="1">
    <citation type="submission" date="2021-01" db="UniProtKB">
        <authorList>
            <consortium name="EnsemblMetazoa"/>
        </authorList>
    </citation>
    <scope>IDENTIFICATION</scope>
</reference>
<feature type="compositionally biased region" description="Low complexity" evidence="1">
    <location>
        <begin position="375"/>
        <end position="385"/>
    </location>
</feature>
<feature type="compositionally biased region" description="Polar residues" evidence="1">
    <location>
        <begin position="428"/>
        <end position="444"/>
    </location>
</feature>
<organism evidence="4 5">
    <name type="scientific">Clytia hemisphaerica</name>
    <dbReference type="NCBI Taxonomy" id="252671"/>
    <lineage>
        <taxon>Eukaryota</taxon>
        <taxon>Metazoa</taxon>
        <taxon>Cnidaria</taxon>
        <taxon>Hydrozoa</taxon>
        <taxon>Hydroidolina</taxon>
        <taxon>Leptothecata</taxon>
        <taxon>Obeliida</taxon>
        <taxon>Clytiidae</taxon>
        <taxon>Clytia</taxon>
    </lineage>
</organism>
<dbReference type="SUPFAM" id="SSF46689">
    <property type="entry name" value="Homeodomain-like"/>
    <property type="match status" value="1"/>
</dbReference>
<dbReference type="GO" id="GO:0031848">
    <property type="term" value="P:protection from non-homologous end joining at telomere"/>
    <property type="evidence" value="ECO:0007669"/>
    <property type="project" value="InterPro"/>
</dbReference>
<evidence type="ECO:0000259" key="3">
    <source>
        <dbReference type="PROSITE" id="PS51294"/>
    </source>
</evidence>
<sequence>KNEDTTFAEETLNISNEEIKIKEPPLSLYDFRKDENEEDKSSLDLKPDVDIALKPEENHDTSLGMQDSSINEQICQSVNDVANPFLSADKNNEVVIKKEPIEDEFIDNKEPPLLENIKEEVHWEEATETLYSIPPAEKPIIESGKPQMAICMSVGNSTSKEIQKFTTPQNQKSFNLSRNSSKQSMETQAGSAKVVKKKRYRLKNNNKGPNILEEVVSNRSMRTRSRSNKTTDIPLAAYCRMINKSINQTMDVDQYDAGVEKHPSPISKASAKTNNTTFNNKKNESITKKNNQSIVKRNNRKKITFNEESICKQDFVPSEPLTKKDKTILNPTKTVKHTKNQSTTSTADLNISKSTTKSTQKQPETNQTISSENQLNNTRNTSTRLTRSRLKSNKSLSLSSFCNQLSATLNLTGNIENVFNVTAMSESQTNNTIDKSNKTFPVNTNSKSKSNQQNNKAVTLPQSNEPSSRKISNNEELQKAYDISGQTDNLETTQNVSTNKRTSTSTLNKYTEESFTTSPVVVKQKTGKDVTRTKKSFEEISMQVENESPSKEKNVSANEPRSATPKKNLTDTSINTKRKGRVCFTKKEEENLLEGVKKYGFGCWAKILKNYHFNPCRANVSLKDKYRTLQNQGKV</sequence>
<evidence type="ECO:0000313" key="4">
    <source>
        <dbReference type="EnsemblMetazoa" id="CLYHEMP022306.3"/>
    </source>
</evidence>
<proteinExistence type="predicted"/>
<dbReference type="InterPro" id="IPR001005">
    <property type="entry name" value="SANT/Myb"/>
</dbReference>
<feature type="compositionally biased region" description="Polar residues" evidence="1">
    <location>
        <begin position="166"/>
        <end position="190"/>
    </location>
</feature>
<dbReference type="SMART" id="SM00717">
    <property type="entry name" value="SANT"/>
    <property type="match status" value="1"/>
</dbReference>
<dbReference type="GO" id="GO:0005634">
    <property type="term" value="C:nucleus"/>
    <property type="evidence" value="ECO:0007669"/>
    <property type="project" value="InterPro"/>
</dbReference>
<dbReference type="InterPro" id="IPR030657">
    <property type="entry name" value="TERF2"/>
</dbReference>
<dbReference type="AlphaFoldDB" id="A0A7M6DQJ8"/>
<feature type="region of interest" description="Disordered" evidence="1">
    <location>
        <begin position="322"/>
        <end position="393"/>
    </location>
</feature>
<feature type="region of interest" description="Disordered" evidence="1">
    <location>
        <begin position="428"/>
        <end position="517"/>
    </location>
</feature>
<dbReference type="OrthoDB" id="608866at2759"/>
<feature type="compositionally biased region" description="Polar residues" evidence="1">
    <location>
        <begin position="484"/>
        <end position="517"/>
    </location>
</feature>
<feature type="compositionally biased region" description="Polar residues" evidence="1">
    <location>
        <begin position="555"/>
        <end position="571"/>
    </location>
</feature>
<dbReference type="CDD" id="cd11660">
    <property type="entry name" value="SANT_TRF"/>
    <property type="match status" value="1"/>
</dbReference>
<dbReference type="GO" id="GO:0000781">
    <property type="term" value="C:chromosome, telomeric region"/>
    <property type="evidence" value="ECO:0007669"/>
    <property type="project" value="InterPro"/>
</dbReference>
<feature type="compositionally biased region" description="Polar residues" evidence="1">
    <location>
        <begin position="460"/>
        <end position="471"/>
    </location>
</feature>